<dbReference type="OrthoDB" id="285410at2"/>
<sequence length="84" mass="10064">MSEQIHAHKILNLLKATPMAELELRQFITEQYGLDARFRTCKLQGFDFDSLFDFFKENQKIIEVENKWTMNQAKVCDHDHDHEH</sequence>
<dbReference type="NCBIfam" id="TIGR03853">
    <property type="entry name" value="matur_matur"/>
    <property type="match status" value="1"/>
</dbReference>
<protein>
    <submittedName>
        <fullName evidence="1">Probable metal-binding protein</fullName>
    </submittedName>
</protein>
<accession>A0A1G8G316</accession>
<name>A0A1G8G316_9VIBR</name>
<dbReference type="STRING" id="861298.SAMN04488136_13429"/>
<dbReference type="InterPro" id="IPR019620">
    <property type="entry name" value="Metal-bd_prot_put"/>
</dbReference>
<evidence type="ECO:0000313" key="1">
    <source>
        <dbReference type="EMBL" id="SDH88757.1"/>
    </source>
</evidence>
<dbReference type="AlphaFoldDB" id="A0A1G8G316"/>
<keyword evidence="2" id="KW-1185">Reference proteome</keyword>
<evidence type="ECO:0000313" key="2">
    <source>
        <dbReference type="Proteomes" id="UP000198854"/>
    </source>
</evidence>
<gene>
    <name evidence="1" type="ORF">SAMN04488136_13429</name>
</gene>
<dbReference type="Proteomes" id="UP000198854">
    <property type="component" value="Unassembled WGS sequence"/>
</dbReference>
<dbReference type="Pfam" id="PF10678">
    <property type="entry name" value="DUF2492"/>
    <property type="match status" value="1"/>
</dbReference>
<dbReference type="RefSeq" id="WP_093278644.1">
    <property type="nucleotide sequence ID" value="NZ_FNDD01000034.1"/>
</dbReference>
<proteinExistence type="predicted"/>
<reference evidence="1 2" key="1">
    <citation type="submission" date="2016-10" db="EMBL/GenBank/DDBJ databases">
        <authorList>
            <person name="de Groot N.N."/>
        </authorList>
    </citation>
    <scope>NUCLEOTIDE SEQUENCE [LARGE SCALE GENOMIC DNA]</scope>
    <source>
        <strain evidence="1 2">CGMCC 1.10228</strain>
    </source>
</reference>
<dbReference type="EMBL" id="FNDD01000034">
    <property type="protein sequence ID" value="SDH88757.1"/>
    <property type="molecule type" value="Genomic_DNA"/>
</dbReference>
<organism evidence="1 2">
    <name type="scientific">Vibrio xiamenensis</name>
    <dbReference type="NCBI Taxonomy" id="861298"/>
    <lineage>
        <taxon>Bacteria</taxon>
        <taxon>Pseudomonadati</taxon>
        <taxon>Pseudomonadota</taxon>
        <taxon>Gammaproteobacteria</taxon>
        <taxon>Vibrionales</taxon>
        <taxon>Vibrionaceae</taxon>
        <taxon>Vibrio</taxon>
    </lineage>
</organism>